<keyword evidence="1" id="KW-1133">Transmembrane helix</keyword>
<proteinExistence type="predicted"/>
<organism evidence="3">
    <name type="scientific">Methylobacterium bullatum</name>
    <dbReference type="NCBI Taxonomy" id="570505"/>
    <lineage>
        <taxon>Bacteria</taxon>
        <taxon>Pseudomonadati</taxon>
        <taxon>Pseudomonadota</taxon>
        <taxon>Alphaproteobacteria</taxon>
        <taxon>Hyphomicrobiales</taxon>
        <taxon>Methylobacteriaceae</taxon>
        <taxon>Methylobacterium</taxon>
    </lineage>
</organism>
<keyword evidence="1" id="KW-0472">Membrane</keyword>
<dbReference type="AlphaFoldDB" id="A0A679JA62"/>
<feature type="domain" description="DUF4126" evidence="2">
    <location>
        <begin position="6"/>
        <end position="148"/>
    </location>
</feature>
<dbReference type="Pfam" id="PF13548">
    <property type="entry name" value="DUF4126"/>
    <property type="match status" value="1"/>
</dbReference>
<evidence type="ECO:0000256" key="1">
    <source>
        <dbReference type="SAM" id="Phobius"/>
    </source>
</evidence>
<dbReference type="InterPro" id="IPR025196">
    <property type="entry name" value="DUF4126"/>
</dbReference>
<dbReference type="EMBL" id="LR743504">
    <property type="protein sequence ID" value="CAA2106694.1"/>
    <property type="molecule type" value="Genomic_DNA"/>
</dbReference>
<reference evidence="3" key="1">
    <citation type="submission" date="2019-12" db="EMBL/GenBank/DDBJ databases">
        <authorList>
            <person name="Cremers G."/>
        </authorList>
    </citation>
    <scope>NUCLEOTIDE SEQUENCE</scope>
    <source>
        <strain evidence="3">Mbul1</strain>
    </source>
</reference>
<gene>
    <name evidence="3" type="ORF">MBUL_03799</name>
</gene>
<evidence type="ECO:0000313" key="3">
    <source>
        <dbReference type="EMBL" id="CAA2106694.1"/>
    </source>
</evidence>
<feature type="transmembrane region" description="Helical" evidence="1">
    <location>
        <begin position="74"/>
        <end position="94"/>
    </location>
</feature>
<name>A0A679JA62_9HYPH</name>
<accession>A0A679JA62</accession>
<feature type="transmembrane region" description="Helical" evidence="1">
    <location>
        <begin position="44"/>
        <end position="62"/>
    </location>
</feature>
<evidence type="ECO:0000259" key="2">
    <source>
        <dbReference type="Pfam" id="PF13548"/>
    </source>
</evidence>
<keyword evidence="1" id="KW-0812">Transmembrane</keyword>
<feature type="transmembrane region" description="Helical" evidence="1">
    <location>
        <begin position="100"/>
        <end position="118"/>
    </location>
</feature>
<sequence>MAGIVLAGLIGMVAGLRTMTAPAAVAWAAHLGWISLDGSWLAFLGYRSTAVILTLLALAEFVTDTLPATPSRTVPIQFAARIASGTLCGGAIGIGLGQPVAGSLAGAAGAVIGTLGGARARARMAAAFGSDRPAAFTEDAVAVIAAILVTRAL</sequence>
<protein>
    <recommendedName>
        <fullName evidence="2">DUF4126 domain-containing protein</fullName>
    </recommendedName>
</protein>